<feature type="transmembrane region" description="Helical" evidence="1">
    <location>
        <begin position="161"/>
        <end position="178"/>
    </location>
</feature>
<accession>A0ABT7WMJ0</accession>
<name>A0ABT7WMJ0_9GAMM</name>
<evidence type="ECO:0000313" key="3">
    <source>
        <dbReference type="Proteomes" id="UP001168524"/>
    </source>
</evidence>
<reference evidence="2" key="1">
    <citation type="submission" date="2023-06" db="EMBL/GenBank/DDBJ databases">
        <title>Two novel species of Acinetobacter isolated from motorbike repairing workshop in Vietnam.</title>
        <authorList>
            <person name="Le N.T.T."/>
        </authorList>
    </citation>
    <scope>NUCLEOTIDE SEQUENCE</scope>
    <source>
        <strain evidence="2">VNH17</strain>
    </source>
</reference>
<gene>
    <name evidence="2" type="ORF">QTA56_06570</name>
</gene>
<feature type="transmembrane region" description="Helical" evidence="1">
    <location>
        <begin position="184"/>
        <end position="207"/>
    </location>
</feature>
<comment type="caution">
    <text evidence="2">The sequence shown here is derived from an EMBL/GenBank/DDBJ whole genome shotgun (WGS) entry which is preliminary data.</text>
</comment>
<feature type="transmembrane region" description="Helical" evidence="1">
    <location>
        <begin position="71"/>
        <end position="90"/>
    </location>
</feature>
<keyword evidence="1" id="KW-0472">Membrane</keyword>
<dbReference type="RefSeq" id="WP_267980162.1">
    <property type="nucleotide sequence ID" value="NZ_JAPQKF010000002.1"/>
</dbReference>
<protein>
    <submittedName>
        <fullName evidence="2">Uncharacterized protein</fullName>
    </submittedName>
</protein>
<keyword evidence="1" id="KW-1133">Transmembrane helix</keyword>
<keyword evidence="3" id="KW-1185">Reference proteome</keyword>
<dbReference type="Proteomes" id="UP001168524">
    <property type="component" value="Unassembled WGS sequence"/>
</dbReference>
<proteinExistence type="predicted"/>
<evidence type="ECO:0000313" key="2">
    <source>
        <dbReference type="EMBL" id="MDN0013906.1"/>
    </source>
</evidence>
<feature type="transmembrane region" description="Helical" evidence="1">
    <location>
        <begin position="96"/>
        <end position="114"/>
    </location>
</feature>
<evidence type="ECO:0000256" key="1">
    <source>
        <dbReference type="SAM" id="Phobius"/>
    </source>
</evidence>
<dbReference type="EMBL" id="JAUDZE010000002">
    <property type="protein sequence ID" value="MDN0013906.1"/>
    <property type="molecule type" value="Genomic_DNA"/>
</dbReference>
<feature type="transmembrane region" description="Helical" evidence="1">
    <location>
        <begin position="228"/>
        <end position="248"/>
    </location>
</feature>
<organism evidence="2 3">
    <name type="scientific">Acinetobacter thutiue</name>
    <dbReference type="NCBI Taxonomy" id="2998078"/>
    <lineage>
        <taxon>Bacteria</taxon>
        <taxon>Pseudomonadati</taxon>
        <taxon>Pseudomonadota</taxon>
        <taxon>Gammaproteobacteria</taxon>
        <taxon>Moraxellales</taxon>
        <taxon>Moraxellaceae</taxon>
        <taxon>Acinetobacter</taxon>
    </lineage>
</organism>
<sequence length="252" mass="28269">MKNGDTQQHIATLEQIIQFGVGQDRTDGSLDIFIDKLSGKLPLGADAPTFESRKRIICLGLRSKIAQFSTITFLCGFLTLISALMAWALIPDLSLFSYALVSLMFTWGCIAAYGQSKNYYQILNAIKILQQTQPDPAVFHPVIDQYASDAQFFKSRQQTRVIACVIVLISGRCLFSIYQNPPEALFQISFILPFMLMLGIGLLFHPISRKESLYLYGTAQLPWKHFPVFLKLCCILGGILSITMMIGYEFLS</sequence>
<keyword evidence="1" id="KW-0812">Transmembrane</keyword>